<dbReference type="PROSITE" id="PS51215">
    <property type="entry name" value="AWS"/>
    <property type="match status" value="1"/>
</dbReference>
<dbReference type="GO" id="GO:0006355">
    <property type="term" value="P:regulation of DNA-templated transcription"/>
    <property type="evidence" value="ECO:0007669"/>
    <property type="project" value="TreeGrafter"/>
</dbReference>
<dbReference type="Gene3D" id="2.170.270.10">
    <property type="entry name" value="SET domain"/>
    <property type="match status" value="1"/>
</dbReference>
<reference evidence="9" key="1">
    <citation type="submission" date="2015-11" db="EMBL/GenBank/DDBJ databases">
        <title>De novo transcriptome assembly of four potential Pierce s Disease insect vectors from Arizona vineyards.</title>
        <authorList>
            <person name="Tassone E.E."/>
        </authorList>
    </citation>
    <scope>NUCLEOTIDE SEQUENCE</scope>
</reference>
<feature type="compositionally biased region" description="Polar residues" evidence="6">
    <location>
        <begin position="159"/>
        <end position="169"/>
    </location>
</feature>
<feature type="compositionally biased region" description="Basic and acidic residues" evidence="6">
    <location>
        <begin position="172"/>
        <end position="184"/>
    </location>
</feature>
<evidence type="ECO:0000313" key="9">
    <source>
        <dbReference type="EMBL" id="JAT25028.1"/>
    </source>
</evidence>
<evidence type="ECO:0000256" key="1">
    <source>
        <dbReference type="ARBA" id="ARBA00004123"/>
    </source>
</evidence>
<accession>A0A1B6LN01</accession>
<evidence type="ECO:0000259" key="7">
    <source>
        <dbReference type="PROSITE" id="PS50280"/>
    </source>
</evidence>
<keyword evidence="4" id="KW-0949">S-adenosyl-L-methionine</keyword>
<dbReference type="GO" id="GO:0005654">
    <property type="term" value="C:nucleoplasm"/>
    <property type="evidence" value="ECO:0007669"/>
    <property type="project" value="TreeGrafter"/>
</dbReference>
<gene>
    <name evidence="9" type="ORF">g.13686</name>
</gene>
<organism evidence="9">
    <name type="scientific">Graphocephala atropunctata</name>
    <dbReference type="NCBI Taxonomy" id="36148"/>
    <lineage>
        <taxon>Eukaryota</taxon>
        <taxon>Metazoa</taxon>
        <taxon>Ecdysozoa</taxon>
        <taxon>Arthropoda</taxon>
        <taxon>Hexapoda</taxon>
        <taxon>Insecta</taxon>
        <taxon>Pterygota</taxon>
        <taxon>Neoptera</taxon>
        <taxon>Paraneoptera</taxon>
        <taxon>Hemiptera</taxon>
        <taxon>Auchenorrhyncha</taxon>
        <taxon>Membracoidea</taxon>
        <taxon>Cicadellidae</taxon>
        <taxon>Cicadellinae</taxon>
        <taxon>Cicadellini</taxon>
        <taxon>Graphocephala</taxon>
    </lineage>
</organism>
<dbReference type="AlphaFoldDB" id="A0A1B6LN01"/>
<feature type="region of interest" description="Disordered" evidence="6">
    <location>
        <begin position="1"/>
        <end position="30"/>
    </location>
</feature>
<dbReference type="EMBL" id="GEBQ01014949">
    <property type="protein sequence ID" value="JAT25028.1"/>
    <property type="molecule type" value="Transcribed_RNA"/>
</dbReference>
<feature type="region of interest" description="Disordered" evidence="6">
    <location>
        <begin position="89"/>
        <end position="274"/>
    </location>
</feature>
<dbReference type="InterPro" id="IPR001214">
    <property type="entry name" value="SET_dom"/>
</dbReference>
<dbReference type="SMART" id="SM00317">
    <property type="entry name" value="SET"/>
    <property type="match status" value="1"/>
</dbReference>
<evidence type="ECO:0000256" key="3">
    <source>
        <dbReference type="ARBA" id="ARBA00022679"/>
    </source>
</evidence>
<evidence type="ECO:0008006" key="10">
    <source>
        <dbReference type="Google" id="ProtNLM"/>
    </source>
</evidence>
<dbReference type="GO" id="GO:0032259">
    <property type="term" value="P:methylation"/>
    <property type="evidence" value="ECO:0007669"/>
    <property type="project" value="UniProtKB-KW"/>
</dbReference>
<dbReference type="GO" id="GO:0042800">
    <property type="term" value="F:histone H3K4 methyltransferase activity"/>
    <property type="evidence" value="ECO:0007669"/>
    <property type="project" value="TreeGrafter"/>
</dbReference>
<feature type="domain" description="SET" evidence="7">
    <location>
        <begin position="430"/>
        <end position="528"/>
    </location>
</feature>
<comment type="subcellular location">
    <subcellularLocation>
        <location evidence="1">Nucleus</location>
    </subcellularLocation>
</comment>
<keyword evidence="2" id="KW-0489">Methyltransferase</keyword>
<evidence type="ECO:0000256" key="2">
    <source>
        <dbReference type="ARBA" id="ARBA00022603"/>
    </source>
</evidence>
<proteinExistence type="predicted"/>
<dbReference type="PROSITE" id="PS50280">
    <property type="entry name" value="SET"/>
    <property type="match status" value="1"/>
</dbReference>
<keyword evidence="3" id="KW-0808">Transferase</keyword>
<evidence type="ECO:0000256" key="4">
    <source>
        <dbReference type="ARBA" id="ARBA00022691"/>
    </source>
</evidence>
<protein>
    <recommendedName>
        <fullName evidence="10">SET domain-containing protein</fullName>
    </recommendedName>
</protein>
<evidence type="ECO:0000256" key="5">
    <source>
        <dbReference type="ARBA" id="ARBA00023242"/>
    </source>
</evidence>
<dbReference type="SMART" id="SM00570">
    <property type="entry name" value="AWS"/>
    <property type="match status" value="1"/>
</dbReference>
<dbReference type="PANTHER" id="PTHR46147:SF3">
    <property type="entry name" value="HISTONE-LYSINE N-METHYLTRANSFERASE ASH1"/>
    <property type="match status" value="1"/>
</dbReference>
<dbReference type="InterPro" id="IPR006560">
    <property type="entry name" value="AWS_dom"/>
</dbReference>
<dbReference type="SUPFAM" id="SSF82199">
    <property type="entry name" value="SET domain"/>
    <property type="match status" value="1"/>
</dbReference>
<dbReference type="Pfam" id="PF00856">
    <property type="entry name" value="SET"/>
    <property type="match status" value="1"/>
</dbReference>
<dbReference type="PANTHER" id="PTHR46147">
    <property type="entry name" value="HISTONE-LYSINE N-METHYLTRANSFERASE ASH1"/>
    <property type="match status" value="1"/>
</dbReference>
<evidence type="ECO:0000259" key="8">
    <source>
        <dbReference type="PROSITE" id="PS51215"/>
    </source>
</evidence>
<feature type="domain" description="AWS" evidence="8">
    <location>
        <begin position="378"/>
        <end position="427"/>
    </location>
</feature>
<evidence type="ECO:0000256" key="6">
    <source>
        <dbReference type="SAM" id="MobiDB-lite"/>
    </source>
</evidence>
<feature type="non-terminal residue" evidence="9">
    <location>
        <position position="528"/>
    </location>
</feature>
<feature type="non-terminal residue" evidence="9">
    <location>
        <position position="1"/>
    </location>
</feature>
<dbReference type="InterPro" id="IPR046341">
    <property type="entry name" value="SET_dom_sf"/>
</dbReference>
<name>A0A1B6LN01_9HEMI</name>
<sequence length="528" mass="60596">KETPKGLTKETSKGLIKETPKGLTKETSKGLIKETPKGLIKETFKALIKETSKALIKDTPKALVKETPKALPKETTKAVMKEVSKATIKETSNSEVGERTEVEIEETTKGETKESLKVVEVKEPPKTEIKEIPKPETKDTPKAEINEMSKTEIKETPKTENIVNKTEATASGEKRDKSTVELRKSSRRLMMLKARQRVEASKRRKRKSDMSLVQGIIPREKRSPSPELPPPSPMEINPPEVRALPSKRLRRARDEADREDSDADSTRSRKKNPPRWRKKFLTAGLFSDCYKESEPRKSADVTKSRLLYNPAEHRHGLLPPPYYCGKWVRQRRINFQLPHDLWWLHTNNQLPGRDIVPSWNYKKIRTNVYYDVKPTLLYEAQACSCRVEGEGKSCGEDCINRMIFSECSPQQCPCREKCSNQRIQRHEWAPGLDKFMTKDKGWGVKTKYSIRSGEFILEYVGEVVSEKEFKNRMASRYQYDTHHYCLNLDGGLVIDGHRMGGDGRFVNHSCEPNCEMQKWSVNGLFRMA</sequence>
<dbReference type="Pfam" id="PF17907">
    <property type="entry name" value="AWS"/>
    <property type="match status" value="1"/>
</dbReference>
<keyword evidence="5" id="KW-0539">Nucleus</keyword>
<feature type="compositionally biased region" description="Basic and acidic residues" evidence="6">
    <location>
        <begin position="96"/>
        <end position="158"/>
    </location>
</feature>